<evidence type="ECO:0000313" key="9">
    <source>
        <dbReference type="EMBL" id="GIL41115.1"/>
    </source>
</evidence>
<feature type="transmembrane region" description="Helical" evidence="7">
    <location>
        <begin position="62"/>
        <end position="82"/>
    </location>
</feature>
<keyword evidence="10" id="KW-1185">Reference proteome</keyword>
<comment type="caution">
    <text evidence="9">The sequence shown here is derived from an EMBL/GenBank/DDBJ whole genome shotgun (WGS) entry which is preliminary data.</text>
</comment>
<dbReference type="PANTHER" id="PTHR30151:SF41">
    <property type="entry name" value="ABC TRANSPORTER PERMEASE PROTEIN"/>
    <property type="match status" value="1"/>
</dbReference>
<dbReference type="AlphaFoldDB" id="A0A8S8XIV5"/>
<comment type="subcellular location">
    <subcellularLocation>
        <location evidence="1 7">Cell membrane</location>
        <topology evidence="1 7">Multi-pass membrane protein</topology>
    </subcellularLocation>
</comment>
<feature type="transmembrane region" description="Helical" evidence="7">
    <location>
        <begin position="165"/>
        <end position="190"/>
    </location>
</feature>
<evidence type="ECO:0000256" key="1">
    <source>
        <dbReference type="ARBA" id="ARBA00004651"/>
    </source>
</evidence>
<evidence type="ECO:0000256" key="3">
    <source>
        <dbReference type="ARBA" id="ARBA00022475"/>
    </source>
</evidence>
<dbReference type="Proteomes" id="UP000681075">
    <property type="component" value="Unassembled WGS sequence"/>
</dbReference>
<keyword evidence="4 7" id="KW-0812">Transmembrane</keyword>
<gene>
    <name evidence="9" type="primary">tauC</name>
    <name evidence="9" type="ORF">TMPK1_33520</name>
</gene>
<feature type="transmembrane region" description="Helical" evidence="7">
    <location>
        <begin position="7"/>
        <end position="28"/>
    </location>
</feature>
<dbReference type="InterPro" id="IPR035906">
    <property type="entry name" value="MetI-like_sf"/>
</dbReference>
<accession>A0A8S8XIV5</accession>
<dbReference type="InterPro" id="IPR000515">
    <property type="entry name" value="MetI-like"/>
</dbReference>
<dbReference type="CDD" id="cd06261">
    <property type="entry name" value="TM_PBP2"/>
    <property type="match status" value="1"/>
</dbReference>
<dbReference type="SUPFAM" id="SSF161098">
    <property type="entry name" value="MetI-like"/>
    <property type="match status" value="1"/>
</dbReference>
<evidence type="ECO:0000313" key="10">
    <source>
        <dbReference type="Proteomes" id="UP000681075"/>
    </source>
</evidence>
<evidence type="ECO:0000256" key="5">
    <source>
        <dbReference type="ARBA" id="ARBA00022989"/>
    </source>
</evidence>
<keyword evidence="2 7" id="KW-0813">Transport</keyword>
<name>A0A8S8XIV5_9PROT</name>
<evidence type="ECO:0000256" key="2">
    <source>
        <dbReference type="ARBA" id="ARBA00022448"/>
    </source>
</evidence>
<dbReference type="GO" id="GO:0055085">
    <property type="term" value="P:transmembrane transport"/>
    <property type="evidence" value="ECO:0007669"/>
    <property type="project" value="InterPro"/>
</dbReference>
<feature type="domain" description="ABC transmembrane type-1" evidence="8">
    <location>
        <begin position="56"/>
        <end position="241"/>
    </location>
</feature>
<keyword evidence="5 7" id="KW-1133">Transmembrane helix</keyword>
<feature type="transmembrane region" description="Helical" evidence="7">
    <location>
        <begin position="94"/>
        <end position="116"/>
    </location>
</feature>
<dbReference type="Gene3D" id="1.10.3720.10">
    <property type="entry name" value="MetI-like"/>
    <property type="match status" value="1"/>
</dbReference>
<sequence>MSRVEIIVWPCLVGVLLLALWEIAVRMLDVPSFVLPPPSAIAVALVKDGPSLLLSLIETLKLTIAAFAASCVSGLLLAILFTRDRRIEAALRPWAVVLQVTPIVAIAPMVVIWVGIDHVERAVFVLATIVGFFPILANASFGLRDVDPGLSDLFRLYRANRWQRLFRLELPAALPAILAGARISAGLALIGTVVAEFSAGSGEATGLAWRIAESGARLEIARLFAALLLLAFAGIGLNFLLAWVEKYVRSQRHLDARSG</sequence>
<feature type="transmembrane region" description="Helical" evidence="7">
    <location>
        <begin position="223"/>
        <end position="244"/>
    </location>
</feature>
<evidence type="ECO:0000256" key="4">
    <source>
        <dbReference type="ARBA" id="ARBA00022692"/>
    </source>
</evidence>
<dbReference type="PROSITE" id="PS50928">
    <property type="entry name" value="ABC_TM1"/>
    <property type="match status" value="1"/>
</dbReference>
<proteinExistence type="inferred from homology"/>
<protein>
    <submittedName>
        <fullName evidence="9">ABC transporter permease</fullName>
    </submittedName>
</protein>
<organism evidence="9 10">
    <name type="scientific">Roseiterribacter gracilis</name>
    <dbReference type="NCBI Taxonomy" id="2812848"/>
    <lineage>
        <taxon>Bacteria</taxon>
        <taxon>Pseudomonadati</taxon>
        <taxon>Pseudomonadota</taxon>
        <taxon>Alphaproteobacteria</taxon>
        <taxon>Rhodospirillales</taxon>
        <taxon>Roseiterribacteraceae</taxon>
        <taxon>Roseiterribacter</taxon>
    </lineage>
</organism>
<keyword evidence="6 7" id="KW-0472">Membrane</keyword>
<evidence type="ECO:0000256" key="7">
    <source>
        <dbReference type="RuleBase" id="RU363032"/>
    </source>
</evidence>
<dbReference type="PANTHER" id="PTHR30151">
    <property type="entry name" value="ALKANE SULFONATE ABC TRANSPORTER-RELATED, MEMBRANE SUBUNIT"/>
    <property type="match status" value="1"/>
</dbReference>
<evidence type="ECO:0000259" key="8">
    <source>
        <dbReference type="PROSITE" id="PS50928"/>
    </source>
</evidence>
<comment type="similarity">
    <text evidence="7">Belongs to the binding-protein-dependent transport system permease family.</text>
</comment>
<reference evidence="9" key="1">
    <citation type="submission" date="2021-02" db="EMBL/GenBank/DDBJ databases">
        <title>Genome sequence of Rhodospirillales sp. strain TMPK1 isolated from soil.</title>
        <authorList>
            <person name="Nakai R."/>
            <person name="Kusada H."/>
            <person name="Tamaki H."/>
        </authorList>
    </citation>
    <scope>NUCLEOTIDE SEQUENCE</scope>
    <source>
        <strain evidence="9">TMPK1</strain>
    </source>
</reference>
<evidence type="ECO:0000256" key="6">
    <source>
        <dbReference type="ARBA" id="ARBA00023136"/>
    </source>
</evidence>
<dbReference type="Pfam" id="PF00528">
    <property type="entry name" value="BPD_transp_1"/>
    <property type="match status" value="1"/>
</dbReference>
<keyword evidence="3" id="KW-1003">Cell membrane</keyword>
<dbReference type="GO" id="GO:0005886">
    <property type="term" value="C:plasma membrane"/>
    <property type="evidence" value="ECO:0007669"/>
    <property type="project" value="UniProtKB-SubCell"/>
</dbReference>
<dbReference type="RefSeq" id="WP_420244463.1">
    <property type="nucleotide sequence ID" value="NZ_BOPV01000001.1"/>
</dbReference>
<feature type="transmembrane region" description="Helical" evidence="7">
    <location>
        <begin position="122"/>
        <end position="144"/>
    </location>
</feature>
<dbReference type="EMBL" id="BOPV01000001">
    <property type="protein sequence ID" value="GIL41115.1"/>
    <property type="molecule type" value="Genomic_DNA"/>
</dbReference>